<dbReference type="InterPro" id="IPR011010">
    <property type="entry name" value="DNA_brk_join_enz"/>
</dbReference>
<dbReference type="HAMAP" id="MF_01807">
    <property type="entry name" value="Recomb_XerD"/>
    <property type="match status" value="1"/>
</dbReference>
<dbReference type="GO" id="GO:0007059">
    <property type="term" value="P:chromosome segregation"/>
    <property type="evidence" value="ECO:0007669"/>
    <property type="project" value="UniProtKB-UniRule"/>
</dbReference>
<protein>
    <recommendedName>
        <fullName evidence="3 11">Tyrosine recombinase XerD</fullName>
    </recommendedName>
</protein>
<dbReference type="KEGG" id="nco:AAW31_03800"/>
<name>A0A0F7KE78_9PROT</name>
<comment type="subunit">
    <text evidence="11">Forms a cyclic heterotetrameric complex composed of two molecules of XerC and two molecules of XerD.</text>
</comment>
<dbReference type="InterPro" id="IPR050090">
    <property type="entry name" value="Tyrosine_recombinase_XerCD"/>
</dbReference>
<dbReference type="InterPro" id="IPR023009">
    <property type="entry name" value="Tyrosine_recombinase_XerC/XerD"/>
</dbReference>
<dbReference type="PATRIC" id="fig|44574.3.peg.916"/>
<proteinExistence type="inferred from homology"/>
<dbReference type="EMBL" id="CP011451">
    <property type="protein sequence ID" value="AKH37134.1"/>
    <property type="molecule type" value="Genomic_DNA"/>
</dbReference>
<dbReference type="GO" id="GO:0051301">
    <property type="term" value="P:cell division"/>
    <property type="evidence" value="ECO:0007669"/>
    <property type="project" value="UniProtKB-KW"/>
</dbReference>
<dbReference type="NCBIfam" id="NF040815">
    <property type="entry name" value="recomb_XerA_Arch"/>
    <property type="match status" value="1"/>
</dbReference>
<evidence type="ECO:0000256" key="4">
    <source>
        <dbReference type="ARBA" id="ARBA00022490"/>
    </source>
</evidence>
<evidence type="ECO:0000256" key="10">
    <source>
        <dbReference type="ARBA" id="ARBA00023306"/>
    </source>
</evidence>
<keyword evidence="16" id="KW-1185">Reference proteome</keyword>
<comment type="subcellular location">
    <subcellularLocation>
        <location evidence="1 11">Cytoplasm</location>
    </subcellularLocation>
</comment>
<dbReference type="Pfam" id="PF02899">
    <property type="entry name" value="Phage_int_SAM_1"/>
    <property type="match status" value="1"/>
</dbReference>
<sequence length="303" mass="34068">MNSSEINAKLLDEFTDALWLEDGLSRNTLASYRSDLEQLGAWLAKQSQQTQSFIDATHADLLAFLASRVSSMAKASTTSRELSSMKRFYRFLLRQGKIRIDPSLNIESPRLPRSLPESLTEAEVEALLSAPDITQPLGLRDRAMLEVLYATGLRVSELVGLRVAQVSSDMGIVRVMGKGSKERLVPLGEEALYWVDDYVKKARPCLLDNKVTDKLFVTARSDTMTRQTFWHLIKRHAQQAGIVKSLSPHTLRHAFATHLLNHGADLRVVQLLLGHADISTTQIYTHVARERLKQLHAKHHPRG</sequence>
<feature type="domain" description="Core-binding (CB)" evidence="13">
    <location>
        <begin position="5"/>
        <end position="93"/>
    </location>
</feature>
<evidence type="ECO:0000256" key="8">
    <source>
        <dbReference type="ARBA" id="ARBA00023125"/>
    </source>
</evidence>
<feature type="active site" evidence="11">
    <location>
        <position position="252"/>
    </location>
</feature>
<evidence type="ECO:0000256" key="6">
    <source>
        <dbReference type="ARBA" id="ARBA00022829"/>
    </source>
</evidence>
<evidence type="ECO:0000256" key="3">
    <source>
        <dbReference type="ARBA" id="ARBA00015810"/>
    </source>
</evidence>
<dbReference type="Gene3D" id="1.10.443.10">
    <property type="entry name" value="Intergrase catalytic core"/>
    <property type="match status" value="1"/>
</dbReference>
<keyword evidence="8 11" id="KW-0238">DNA-binding</keyword>
<accession>A0A0F7KE78</accession>
<keyword evidence="6 11" id="KW-0159">Chromosome partition</keyword>
<comment type="function">
    <text evidence="11">Site-specific tyrosine recombinase, which acts by catalyzing the cutting and rejoining of the recombining DNA molecules. The XerC-XerD complex is essential to convert dimers of the bacterial chromosome into monomers to permit their segregation at cell division. It also contributes to the segregational stability of plasmids.</text>
</comment>
<dbReference type="PROSITE" id="PS51898">
    <property type="entry name" value="TYR_RECOMBINASE"/>
    <property type="match status" value="1"/>
</dbReference>
<dbReference type="PROSITE" id="PS51900">
    <property type="entry name" value="CB"/>
    <property type="match status" value="1"/>
</dbReference>
<organism evidence="14 16">
    <name type="scientific">Nitrosomonas communis</name>
    <dbReference type="NCBI Taxonomy" id="44574"/>
    <lineage>
        <taxon>Bacteria</taxon>
        <taxon>Pseudomonadati</taxon>
        <taxon>Pseudomonadota</taxon>
        <taxon>Betaproteobacteria</taxon>
        <taxon>Nitrosomonadales</taxon>
        <taxon>Nitrosomonadaceae</taxon>
        <taxon>Nitrosomonas</taxon>
    </lineage>
</organism>
<feature type="active site" description="O-(3'-phospho-DNA)-tyrosine intermediate" evidence="11">
    <location>
        <position position="284"/>
    </location>
</feature>
<dbReference type="InterPro" id="IPR013762">
    <property type="entry name" value="Integrase-like_cat_sf"/>
</dbReference>
<dbReference type="InterPro" id="IPR010998">
    <property type="entry name" value="Integrase_recombinase_N"/>
</dbReference>
<dbReference type="EMBL" id="VNHT01000001">
    <property type="protein sequence ID" value="TYP94542.1"/>
    <property type="molecule type" value="Genomic_DNA"/>
</dbReference>
<dbReference type="NCBIfam" id="NF001399">
    <property type="entry name" value="PRK00283.1"/>
    <property type="match status" value="1"/>
</dbReference>
<dbReference type="HAMAP" id="MF_01808">
    <property type="entry name" value="Recomb_XerC_XerD"/>
    <property type="match status" value="1"/>
</dbReference>
<keyword evidence="9 11" id="KW-0233">DNA recombination</keyword>
<keyword evidence="5 11" id="KW-0132">Cell division</keyword>
<evidence type="ECO:0000256" key="7">
    <source>
        <dbReference type="ARBA" id="ARBA00022908"/>
    </source>
</evidence>
<keyword evidence="4 11" id="KW-0963">Cytoplasm</keyword>
<dbReference type="GO" id="GO:0003677">
    <property type="term" value="F:DNA binding"/>
    <property type="evidence" value="ECO:0007669"/>
    <property type="project" value="UniProtKB-UniRule"/>
</dbReference>
<evidence type="ECO:0000256" key="1">
    <source>
        <dbReference type="ARBA" id="ARBA00004496"/>
    </source>
</evidence>
<dbReference type="GO" id="GO:0009037">
    <property type="term" value="F:tyrosine-based site-specific recombinase activity"/>
    <property type="evidence" value="ECO:0007669"/>
    <property type="project" value="UniProtKB-UniRule"/>
</dbReference>
<dbReference type="PANTHER" id="PTHR30349:SF90">
    <property type="entry name" value="TYROSINE RECOMBINASE XERD"/>
    <property type="match status" value="1"/>
</dbReference>
<dbReference type="AlphaFoldDB" id="A0A0F7KE78"/>
<feature type="active site" evidence="11">
    <location>
        <position position="249"/>
    </location>
</feature>
<dbReference type="NCBIfam" id="TIGR02225">
    <property type="entry name" value="recomb_XerD"/>
    <property type="match status" value="1"/>
</dbReference>
<evidence type="ECO:0000313" key="16">
    <source>
        <dbReference type="Proteomes" id="UP000034156"/>
    </source>
</evidence>
<dbReference type="Gene3D" id="1.10.150.130">
    <property type="match status" value="1"/>
</dbReference>
<dbReference type="SUPFAM" id="SSF56349">
    <property type="entry name" value="DNA breaking-rejoining enzymes"/>
    <property type="match status" value="1"/>
</dbReference>
<reference evidence="14 16" key="2">
    <citation type="journal article" date="2016" name="Genome Announc.">
        <title>Genome Sequence of Nitrosomonas communis Strain Nm2, a Mesophilic Ammonia-Oxidizing Bacterium Isolated from Mediterranean Soil.</title>
        <authorList>
            <person name="Kozlowski J.A."/>
            <person name="Kits K.D."/>
            <person name="Stein L.Y."/>
        </authorList>
    </citation>
    <scope>NUCLEOTIDE SEQUENCE [LARGE SCALE GENOMIC DNA]</scope>
    <source>
        <strain evidence="14 16">Nm2</strain>
    </source>
</reference>
<feature type="active site" evidence="11">
    <location>
        <position position="275"/>
    </location>
</feature>
<evidence type="ECO:0000256" key="9">
    <source>
        <dbReference type="ARBA" id="ARBA00023172"/>
    </source>
</evidence>
<dbReference type="OrthoDB" id="9801717at2"/>
<comment type="similarity">
    <text evidence="2 11">Belongs to the 'phage' integrase family. XerD subfamily.</text>
</comment>
<evidence type="ECO:0000259" key="13">
    <source>
        <dbReference type="PROSITE" id="PS51900"/>
    </source>
</evidence>
<evidence type="ECO:0000313" key="14">
    <source>
        <dbReference type="EMBL" id="AKH37134.1"/>
    </source>
</evidence>
<feature type="active site" evidence="11">
    <location>
        <position position="154"/>
    </location>
</feature>
<keyword evidence="10 11" id="KW-0131">Cell cycle</keyword>
<feature type="active site" evidence="11">
    <location>
        <position position="178"/>
    </location>
</feature>
<feature type="domain" description="Tyr recombinase" evidence="12">
    <location>
        <begin position="114"/>
        <end position="297"/>
    </location>
</feature>
<dbReference type="Proteomes" id="UP000324176">
    <property type="component" value="Unassembled WGS sequence"/>
</dbReference>
<evidence type="ECO:0000256" key="5">
    <source>
        <dbReference type="ARBA" id="ARBA00022618"/>
    </source>
</evidence>
<dbReference type="InterPro" id="IPR044068">
    <property type="entry name" value="CB"/>
</dbReference>
<evidence type="ECO:0000259" key="12">
    <source>
        <dbReference type="PROSITE" id="PS51898"/>
    </source>
</evidence>
<evidence type="ECO:0000256" key="2">
    <source>
        <dbReference type="ARBA" id="ARBA00010450"/>
    </source>
</evidence>
<dbReference type="CDD" id="cd00798">
    <property type="entry name" value="INT_XerDC_C"/>
    <property type="match status" value="1"/>
</dbReference>
<dbReference type="InterPro" id="IPR004107">
    <property type="entry name" value="Integrase_SAM-like_N"/>
</dbReference>
<reference evidence="16" key="1">
    <citation type="submission" date="2015-05" db="EMBL/GenBank/DDBJ databases">
        <title>Draft genome of Nitrosomonas communis strain Nm2.</title>
        <authorList>
            <person name="Kozlowski J.A."/>
            <person name="Kits K.D."/>
            <person name="Stein L.Y."/>
        </authorList>
    </citation>
    <scope>NUCLEOTIDE SEQUENCE [LARGE SCALE GENOMIC DNA]</scope>
    <source>
        <strain evidence="16">Nm2</strain>
    </source>
</reference>
<evidence type="ECO:0000313" key="17">
    <source>
        <dbReference type="Proteomes" id="UP000324176"/>
    </source>
</evidence>
<dbReference type="Proteomes" id="UP000034156">
    <property type="component" value="Chromosome"/>
</dbReference>
<evidence type="ECO:0000313" key="15">
    <source>
        <dbReference type="EMBL" id="TYP94542.1"/>
    </source>
</evidence>
<reference evidence="15 17" key="3">
    <citation type="submission" date="2019-07" db="EMBL/GenBank/DDBJ databases">
        <title>Active sludge and wastewater microbial communities from Klosterneuburg, Austria.</title>
        <authorList>
            <person name="Wagner M."/>
        </authorList>
    </citation>
    <scope>NUCLEOTIDE SEQUENCE [LARGE SCALE GENOMIC DNA]</scope>
    <source>
        <strain evidence="15 17">Nm2</strain>
    </source>
</reference>
<keyword evidence="7 11" id="KW-0229">DNA integration</keyword>
<dbReference type="Pfam" id="PF00589">
    <property type="entry name" value="Phage_integrase"/>
    <property type="match status" value="1"/>
</dbReference>
<dbReference type="InterPro" id="IPR002104">
    <property type="entry name" value="Integrase_catalytic"/>
</dbReference>
<gene>
    <name evidence="11" type="primary">xerD</name>
    <name evidence="14" type="ORF">AAW31_03800</name>
    <name evidence="15" type="ORF">BCL69_100174</name>
</gene>
<dbReference type="GO" id="GO:0005737">
    <property type="term" value="C:cytoplasm"/>
    <property type="evidence" value="ECO:0007669"/>
    <property type="project" value="UniProtKB-SubCell"/>
</dbReference>
<evidence type="ECO:0000256" key="11">
    <source>
        <dbReference type="HAMAP-Rule" id="MF_01807"/>
    </source>
</evidence>
<dbReference type="PANTHER" id="PTHR30349">
    <property type="entry name" value="PHAGE INTEGRASE-RELATED"/>
    <property type="match status" value="1"/>
</dbReference>
<dbReference type="SUPFAM" id="SSF47823">
    <property type="entry name" value="lambda integrase-like, N-terminal domain"/>
    <property type="match status" value="1"/>
</dbReference>
<dbReference type="InterPro" id="IPR011932">
    <property type="entry name" value="Recomb_XerD"/>
</dbReference>
<dbReference type="RefSeq" id="WP_046849228.1">
    <property type="nucleotide sequence ID" value="NZ_CP011451.1"/>
</dbReference>
<dbReference type="GO" id="GO:0006313">
    <property type="term" value="P:DNA transposition"/>
    <property type="evidence" value="ECO:0007669"/>
    <property type="project" value="UniProtKB-UniRule"/>
</dbReference>